<sequence>MPTFKLDDLDVVDSFGGDNDIYFRQWRVPSMKPVLDKKIDRDFRETMVEKENLCTNRAEKKKRHDRMFEKRMEEVKSKMRQSLQLTKHSKHEPFLRTPTEQEVNTRREQWNREYETPSSTAVMTQAKQLPERLKPRIAPIFGQNMAGLKNLVLPPSSSREMEISENSSPKVNTSLNNSHDTIFYPQNHTSFNLDHYNGNRPSFAFAGVHEATSTPVSKFAPKFVVGIAEEENSLFDESKYVTAFESPIQNSKIRQQDDETLRKSQEKTTREMEKVITDRKEIASETTEKESKTLKEAEEKNGHILNVETRGKLEVNDAREILKQEAEAVPARKPGSSLTRPFILFKNYITLLPQLLHEKKAYETTTDQNYRSLLKRTVIENMTILTRRETSNVMRTDILQFFKNLLTKKEVDGFSVIGEVPKLQLSSDEDVNYAIHFTVEKYISLAELDDELSTTISDLLSRLSMSVRRIEKVFIVMMLNKCVTLRQNPDECIEQFVEKVEDRDNKAIVLNRENALLSLFFNVFVKNAHFSSKGRKTVLNEDLLWKYGESVVAHAVEVPKAAMVILQLITNCKPQLCRNSERWSQFLSRISGEVLPCLEDSPFPGDESVISKLAQIIPAVSR</sequence>
<proteinExistence type="predicted"/>
<accession>A0A8R1DGH7</accession>
<keyword evidence="3" id="KW-1185">Reference proteome</keyword>
<dbReference type="Proteomes" id="UP000005237">
    <property type="component" value="Unassembled WGS sequence"/>
</dbReference>
<reference evidence="2" key="2">
    <citation type="submission" date="2022-06" db="UniProtKB">
        <authorList>
            <consortium name="EnsemblMetazoa"/>
        </authorList>
    </citation>
    <scope>IDENTIFICATION</scope>
    <source>
        <strain evidence="2">DF5081</strain>
    </source>
</reference>
<dbReference type="EnsemblMetazoa" id="CJA01300.1">
    <property type="protein sequence ID" value="CJA01300.1"/>
    <property type="gene ID" value="WBGene00120504"/>
</dbReference>
<feature type="compositionally biased region" description="Basic and acidic residues" evidence="1">
    <location>
        <begin position="103"/>
        <end position="115"/>
    </location>
</feature>
<name>A0A8R1DGH7_CAEJA</name>
<evidence type="ECO:0000256" key="1">
    <source>
        <dbReference type="SAM" id="MobiDB-lite"/>
    </source>
</evidence>
<organism evidence="2 3">
    <name type="scientific">Caenorhabditis japonica</name>
    <dbReference type="NCBI Taxonomy" id="281687"/>
    <lineage>
        <taxon>Eukaryota</taxon>
        <taxon>Metazoa</taxon>
        <taxon>Ecdysozoa</taxon>
        <taxon>Nematoda</taxon>
        <taxon>Chromadorea</taxon>
        <taxon>Rhabditida</taxon>
        <taxon>Rhabditina</taxon>
        <taxon>Rhabditomorpha</taxon>
        <taxon>Rhabditoidea</taxon>
        <taxon>Rhabditidae</taxon>
        <taxon>Peloderinae</taxon>
        <taxon>Caenorhabditis</taxon>
    </lineage>
</organism>
<evidence type="ECO:0000313" key="3">
    <source>
        <dbReference type="Proteomes" id="UP000005237"/>
    </source>
</evidence>
<protein>
    <submittedName>
        <fullName evidence="2">Uncharacterized protein</fullName>
    </submittedName>
</protein>
<reference evidence="3" key="1">
    <citation type="submission" date="2010-08" db="EMBL/GenBank/DDBJ databases">
        <authorList>
            <consortium name="Caenorhabditis japonica Sequencing Consortium"/>
            <person name="Wilson R.K."/>
        </authorList>
    </citation>
    <scope>NUCLEOTIDE SEQUENCE [LARGE SCALE GENOMIC DNA]</scope>
    <source>
        <strain evidence="3">DF5081</strain>
    </source>
</reference>
<evidence type="ECO:0000313" key="2">
    <source>
        <dbReference type="EnsemblMetazoa" id="CJA01300.1"/>
    </source>
</evidence>
<dbReference type="AlphaFoldDB" id="A0A8R1DGH7"/>
<feature type="region of interest" description="Disordered" evidence="1">
    <location>
        <begin position="97"/>
        <end position="123"/>
    </location>
</feature>